<dbReference type="PANTHER" id="PTHR22893">
    <property type="entry name" value="NADH OXIDOREDUCTASE-RELATED"/>
    <property type="match status" value="1"/>
</dbReference>
<dbReference type="InterPro" id="IPR001155">
    <property type="entry name" value="OxRdtase_FMN_N"/>
</dbReference>
<keyword evidence="5" id="KW-0521">NADP</keyword>
<dbReference type="GO" id="GO:0010181">
    <property type="term" value="F:FMN binding"/>
    <property type="evidence" value="ECO:0007669"/>
    <property type="project" value="InterPro"/>
</dbReference>
<evidence type="ECO:0000313" key="8">
    <source>
        <dbReference type="Proteomes" id="UP000030645"/>
    </source>
</evidence>
<dbReference type="Gene3D" id="3.20.20.70">
    <property type="entry name" value="Aldolase class I"/>
    <property type="match status" value="1"/>
</dbReference>
<name>W9QSD7_9ROSA</name>
<dbReference type="EMBL" id="KE343704">
    <property type="protein sequence ID" value="EXB38933.1"/>
    <property type="molecule type" value="Genomic_DNA"/>
</dbReference>
<dbReference type="Proteomes" id="UP000030645">
    <property type="component" value="Unassembled WGS sequence"/>
</dbReference>
<organism evidence="7 8">
    <name type="scientific">Morus notabilis</name>
    <dbReference type="NCBI Taxonomy" id="981085"/>
    <lineage>
        <taxon>Eukaryota</taxon>
        <taxon>Viridiplantae</taxon>
        <taxon>Streptophyta</taxon>
        <taxon>Embryophyta</taxon>
        <taxon>Tracheophyta</taxon>
        <taxon>Spermatophyta</taxon>
        <taxon>Magnoliopsida</taxon>
        <taxon>eudicotyledons</taxon>
        <taxon>Gunneridae</taxon>
        <taxon>Pentapetalae</taxon>
        <taxon>rosids</taxon>
        <taxon>fabids</taxon>
        <taxon>Rosales</taxon>
        <taxon>Moraceae</taxon>
        <taxon>Moreae</taxon>
        <taxon>Morus</taxon>
    </lineage>
</organism>
<dbReference type="GO" id="GO:0005777">
    <property type="term" value="C:peroxisome"/>
    <property type="evidence" value="ECO:0007669"/>
    <property type="project" value="TreeGrafter"/>
</dbReference>
<dbReference type="STRING" id="981085.W9QSD7"/>
<evidence type="ECO:0000256" key="1">
    <source>
        <dbReference type="ARBA" id="ARBA00001917"/>
    </source>
</evidence>
<keyword evidence="8" id="KW-1185">Reference proteome</keyword>
<dbReference type="InterPro" id="IPR045247">
    <property type="entry name" value="Oye-like"/>
</dbReference>
<reference evidence="8" key="1">
    <citation type="submission" date="2013-01" db="EMBL/GenBank/DDBJ databases">
        <title>Draft Genome Sequence of a Mulberry Tree, Morus notabilis C.K. Schneid.</title>
        <authorList>
            <person name="He N."/>
            <person name="Zhao S."/>
        </authorList>
    </citation>
    <scope>NUCLEOTIDE SEQUENCE</scope>
</reference>
<sequence length="73" mass="7800">MAETTSAREITLFSPYKMGKFDLSHRVVLAPMTRCRALNGVPQAVMAEYYAQRSTAGGLLVSEGTLMSSTAAG</sequence>
<accession>W9QSD7</accession>
<evidence type="ECO:0000256" key="4">
    <source>
        <dbReference type="ARBA" id="ARBA00022643"/>
    </source>
</evidence>
<keyword evidence="3" id="KW-0285">Flavoprotein</keyword>
<gene>
    <name evidence="7" type="ORF">L484_027368</name>
</gene>
<evidence type="ECO:0000256" key="2">
    <source>
        <dbReference type="ARBA" id="ARBA00005979"/>
    </source>
</evidence>
<keyword evidence="4" id="KW-0288">FMN</keyword>
<dbReference type="GO" id="GO:0009695">
    <property type="term" value="P:jasmonic acid biosynthetic process"/>
    <property type="evidence" value="ECO:0007669"/>
    <property type="project" value="TreeGrafter"/>
</dbReference>
<dbReference type="InterPro" id="IPR013785">
    <property type="entry name" value="Aldolase_TIM"/>
</dbReference>
<evidence type="ECO:0000313" key="7">
    <source>
        <dbReference type="EMBL" id="EXB38933.1"/>
    </source>
</evidence>
<dbReference type="eggNOG" id="KOG0134">
    <property type="taxonomic scope" value="Eukaryota"/>
</dbReference>
<protein>
    <submittedName>
        <fullName evidence="7">12-oxophytodienoate reductase 3</fullName>
    </submittedName>
</protein>
<comment type="similarity">
    <text evidence="2">Belongs to the NADH:flavin oxidoreductase/NADH oxidase family.</text>
</comment>
<evidence type="ECO:0000259" key="6">
    <source>
        <dbReference type="Pfam" id="PF00724"/>
    </source>
</evidence>
<comment type="cofactor">
    <cofactor evidence="1">
        <name>FMN</name>
        <dbReference type="ChEBI" id="CHEBI:58210"/>
    </cofactor>
</comment>
<dbReference type="GO" id="GO:0031408">
    <property type="term" value="P:oxylipin biosynthetic process"/>
    <property type="evidence" value="ECO:0007669"/>
    <property type="project" value="TreeGrafter"/>
</dbReference>
<dbReference type="GO" id="GO:0016629">
    <property type="term" value="F:12-oxophytodienoate reductase activity"/>
    <property type="evidence" value="ECO:0007669"/>
    <property type="project" value="TreeGrafter"/>
</dbReference>
<dbReference type="PANTHER" id="PTHR22893:SF112">
    <property type="entry name" value="12-OXOPHYTODIENOATE REDUCTASE 3"/>
    <property type="match status" value="1"/>
</dbReference>
<evidence type="ECO:0000256" key="3">
    <source>
        <dbReference type="ARBA" id="ARBA00022630"/>
    </source>
</evidence>
<dbReference type="SUPFAM" id="SSF51395">
    <property type="entry name" value="FMN-linked oxidoreductases"/>
    <property type="match status" value="1"/>
</dbReference>
<feature type="domain" description="NADH:flavin oxidoreductase/NADH oxidase N-terminal" evidence="6">
    <location>
        <begin position="12"/>
        <end position="70"/>
    </location>
</feature>
<evidence type="ECO:0000256" key="5">
    <source>
        <dbReference type="ARBA" id="ARBA00022857"/>
    </source>
</evidence>
<dbReference type="AlphaFoldDB" id="W9QSD7"/>
<proteinExistence type="inferred from homology"/>
<dbReference type="Pfam" id="PF00724">
    <property type="entry name" value="Oxidored_FMN"/>
    <property type="match status" value="1"/>
</dbReference>